<evidence type="ECO:0000313" key="3">
    <source>
        <dbReference type="Proteomes" id="UP000283841"/>
    </source>
</evidence>
<sequence length="175" mass="19328">MHFSNLATLTTILFTTQHAFALNGARIWTHFYPQCSVDGITPGYSTLTSPRTDIRSGVCHEVTTPLSDDSKVASISIDAETLISESGTHCNVTVHEVPGCVDEPLITASIRDGKAHSGCVERNFVTYSAVWVRLDCGAAKEMLPRVKSGNNEEFEVARFPTRRDSVVRRRMSYYA</sequence>
<dbReference type="Proteomes" id="UP000283841">
    <property type="component" value="Unassembled WGS sequence"/>
</dbReference>
<dbReference type="GeneID" id="39600753"/>
<protein>
    <submittedName>
        <fullName evidence="2">Uncharacterized protein</fullName>
    </submittedName>
</protein>
<dbReference type="AlphaFoldDB" id="A0A443HJZ2"/>
<evidence type="ECO:0000256" key="1">
    <source>
        <dbReference type="SAM" id="SignalP"/>
    </source>
</evidence>
<proteinExistence type="predicted"/>
<dbReference type="RefSeq" id="XP_028481750.1">
    <property type="nucleotide sequence ID" value="XM_028631476.1"/>
</dbReference>
<keyword evidence="1" id="KW-0732">Signal</keyword>
<organism evidence="2 3">
    <name type="scientific">Byssochlamys spectabilis</name>
    <name type="common">Paecilomyces variotii</name>
    <dbReference type="NCBI Taxonomy" id="264951"/>
    <lineage>
        <taxon>Eukaryota</taxon>
        <taxon>Fungi</taxon>
        <taxon>Dikarya</taxon>
        <taxon>Ascomycota</taxon>
        <taxon>Pezizomycotina</taxon>
        <taxon>Eurotiomycetes</taxon>
        <taxon>Eurotiomycetidae</taxon>
        <taxon>Eurotiales</taxon>
        <taxon>Thermoascaceae</taxon>
        <taxon>Paecilomyces</taxon>
    </lineage>
</organism>
<name>A0A443HJZ2_BYSSP</name>
<gene>
    <name evidence="2" type="ORF">C8Q69DRAFT_479842</name>
</gene>
<feature type="signal peptide" evidence="1">
    <location>
        <begin position="1"/>
        <end position="21"/>
    </location>
</feature>
<feature type="chain" id="PRO_5019493371" evidence="1">
    <location>
        <begin position="22"/>
        <end position="175"/>
    </location>
</feature>
<reference evidence="2 3" key="1">
    <citation type="journal article" date="2018" name="Front. Microbiol.">
        <title>Genomic and genetic insights into a cosmopolitan fungus, Paecilomyces variotii (Eurotiales).</title>
        <authorList>
            <person name="Urquhart A.S."/>
            <person name="Mondo S.J."/>
            <person name="Makela M.R."/>
            <person name="Hane J.K."/>
            <person name="Wiebenga A."/>
            <person name="He G."/>
            <person name="Mihaltcheva S."/>
            <person name="Pangilinan J."/>
            <person name="Lipzen A."/>
            <person name="Barry K."/>
            <person name="de Vries R.P."/>
            <person name="Grigoriev I.V."/>
            <person name="Idnurm A."/>
        </authorList>
    </citation>
    <scope>NUCLEOTIDE SEQUENCE [LARGE SCALE GENOMIC DNA]</scope>
    <source>
        <strain evidence="2 3">CBS 101075</strain>
    </source>
</reference>
<evidence type="ECO:0000313" key="2">
    <source>
        <dbReference type="EMBL" id="RWQ92105.1"/>
    </source>
</evidence>
<keyword evidence="3" id="KW-1185">Reference proteome</keyword>
<dbReference type="VEuPathDB" id="FungiDB:C8Q69DRAFT_479842"/>
<dbReference type="EMBL" id="RCNU01000014">
    <property type="protein sequence ID" value="RWQ92105.1"/>
    <property type="molecule type" value="Genomic_DNA"/>
</dbReference>
<accession>A0A443HJZ2</accession>
<comment type="caution">
    <text evidence="2">The sequence shown here is derived from an EMBL/GenBank/DDBJ whole genome shotgun (WGS) entry which is preliminary data.</text>
</comment>